<evidence type="ECO:0000313" key="2">
    <source>
        <dbReference type="Proteomes" id="UP000275408"/>
    </source>
</evidence>
<dbReference type="EMBL" id="RCHS01003600">
    <property type="protein sequence ID" value="RMX40644.1"/>
    <property type="molecule type" value="Genomic_DNA"/>
</dbReference>
<evidence type="ECO:0000313" key="1">
    <source>
        <dbReference type="EMBL" id="RMX40644.1"/>
    </source>
</evidence>
<dbReference type="AlphaFoldDB" id="A0A3M6THC6"/>
<proteinExistence type="predicted"/>
<organism evidence="1 2">
    <name type="scientific">Pocillopora damicornis</name>
    <name type="common">Cauliflower coral</name>
    <name type="synonym">Millepora damicornis</name>
    <dbReference type="NCBI Taxonomy" id="46731"/>
    <lineage>
        <taxon>Eukaryota</taxon>
        <taxon>Metazoa</taxon>
        <taxon>Cnidaria</taxon>
        <taxon>Anthozoa</taxon>
        <taxon>Hexacorallia</taxon>
        <taxon>Scleractinia</taxon>
        <taxon>Astrocoeniina</taxon>
        <taxon>Pocilloporidae</taxon>
        <taxon>Pocillopora</taxon>
    </lineage>
</organism>
<accession>A0A3M6THC6</accession>
<name>A0A3M6THC6_POCDA</name>
<comment type="caution">
    <text evidence="1">The sequence shown here is derived from an EMBL/GenBank/DDBJ whole genome shotgun (WGS) entry which is preliminary data.</text>
</comment>
<sequence length="72" mass="7748">MAANEVPLKMPFLPAQSASQVIPLASGISEAGTAFTLKTVGIDTTVAYTQTTIRSKLGFLFDFKFANGWTMF</sequence>
<reference evidence="1 2" key="1">
    <citation type="journal article" date="2018" name="Sci. Rep.">
        <title>Comparative analysis of the Pocillopora damicornis genome highlights role of immune system in coral evolution.</title>
        <authorList>
            <person name="Cunning R."/>
            <person name="Bay R.A."/>
            <person name="Gillette P."/>
            <person name="Baker A.C."/>
            <person name="Traylor-Knowles N."/>
        </authorList>
    </citation>
    <scope>NUCLEOTIDE SEQUENCE [LARGE SCALE GENOMIC DNA]</scope>
    <source>
        <strain evidence="1">RSMAS</strain>
        <tissue evidence="1">Whole animal</tissue>
    </source>
</reference>
<keyword evidence="2" id="KW-1185">Reference proteome</keyword>
<protein>
    <submittedName>
        <fullName evidence="1">Uncharacterized protein</fullName>
    </submittedName>
</protein>
<dbReference type="Proteomes" id="UP000275408">
    <property type="component" value="Unassembled WGS sequence"/>
</dbReference>
<gene>
    <name evidence="1" type="ORF">pdam_00009897</name>
</gene>